<dbReference type="AlphaFoldDB" id="A0A2W5IB07"/>
<dbReference type="InterPro" id="IPR050088">
    <property type="entry name" value="IspD/TarI_cytidylyltransf_bact"/>
</dbReference>
<dbReference type="EMBL" id="QFOZ01000005">
    <property type="protein sequence ID" value="PZP88900.1"/>
    <property type="molecule type" value="Genomic_DNA"/>
</dbReference>
<feature type="site" description="Positions MEP for the nucleophilic attack" evidence="7">
    <location>
        <position position="175"/>
    </location>
</feature>
<name>A0A2W5IB07_9ACTN</name>
<protein>
    <recommendedName>
        <fullName evidence="7">2-C-methyl-D-erythritol 4-phosphate cytidylyltransferase</fullName>
        <ecNumber evidence="7">2.7.7.60</ecNumber>
    </recommendedName>
    <alternativeName>
        <fullName evidence="7">4-diphosphocytidyl-2C-methyl-D-erythritol synthase</fullName>
    </alternativeName>
    <alternativeName>
        <fullName evidence="7">MEP cytidylyltransferase</fullName>
        <shortName evidence="7">MCT</shortName>
    </alternativeName>
</protein>
<evidence type="ECO:0000256" key="6">
    <source>
        <dbReference type="ARBA" id="ARBA00023229"/>
    </source>
</evidence>
<accession>A0A2W5IB07</accession>
<evidence type="ECO:0000313" key="8">
    <source>
        <dbReference type="EMBL" id="PZP88900.1"/>
    </source>
</evidence>
<evidence type="ECO:0000256" key="7">
    <source>
        <dbReference type="HAMAP-Rule" id="MF_00108"/>
    </source>
</evidence>
<dbReference type="EC" id="2.7.7.60" evidence="7"/>
<dbReference type="InterPro" id="IPR018294">
    <property type="entry name" value="ISPD_synthase_CS"/>
</dbReference>
<comment type="catalytic activity">
    <reaction evidence="1 7">
        <text>2-C-methyl-D-erythritol 4-phosphate + CTP + H(+) = 4-CDP-2-C-methyl-D-erythritol + diphosphate</text>
        <dbReference type="Rhea" id="RHEA:13429"/>
        <dbReference type="ChEBI" id="CHEBI:15378"/>
        <dbReference type="ChEBI" id="CHEBI:33019"/>
        <dbReference type="ChEBI" id="CHEBI:37563"/>
        <dbReference type="ChEBI" id="CHEBI:57823"/>
        <dbReference type="ChEBI" id="CHEBI:58262"/>
        <dbReference type="EC" id="2.7.7.60"/>
    </reaction>
</comment>
<feature type="site" description="Positions MEP for the nucleophilic attack" evidence="7">
    <location>
        <position position="231"/>
    </location>
</feature>
<dbReference type="HAMAP" id="MF_00108">
    <property type="entry name" value="IspD"/>
    <property type="match status" value="1"/>
</dbReference>
<evidence type="ECO:0000256" key="4">
    <source>
        <dbReference type="ARBA" id="ARBA00022679"/>
    </source>
</evidence>
<evidence type="ECO:0000256" key="5">
    <source>
        <dbReference type="ARBA" id="ARBA00022695"/>
    </source>
</evidence>
<keyword evidence="6 7" id="KW-0414">Isoprene biosynthesis</keyword>
<organism evidence="8 9">
    <name type="scientific">Lawsonella clevelandensis</name>
    <dbReference type="NCBI Taxonomy" id="1528099"/>
    <lineage>
        <taxon>Bacteria</taxon>
        <taxon>Bacillati</taxon>
        <taxon>Actinomycetota</taxon>
        <taxon>Actinomycetes</taxon>
        <taxon>Mycobacteriales</taxon>
        <taxon>Lawsonellaceae</taxon>
        <taxon>Lawsonella</taxon>
    </lineage>
</organism>
<keyword evidence="4 7" id="KW-0808">Transferase</keyword>
<dbReference type="InterPro" id="IPR029044">
    <property type="entry name" value="Nucleotide-diphossugar_trans"/>
</dbReference>
<comment type="caution">
    <text evidence="8">The sequence shown here is derived from an EMBL/GenBank/DDBJ whole genome shotgun (WGS) entry which is preliminary data.</text>
</comment>
<dbReference type="Proteomes" id="UP000248606">
    <property type="component" value="Unassembled WGS sequence"/>
</dbReference>
<proteinExistence type="inferred from homology"/>
<evidence type="ECO:0000256" key="3">
    <source>
        <dbReference type="ARBA" id="ARBA00009789"/>
    </source>
</evidence>
<dbReference type="CDD" id="cd02516">
    <property type="entry name" value="CDP-ME_synthetase"/>
    <property type="match status" value="1"/>
</dbReference>
<dbReference type="SUPFAM" id="SSF53448">
    <property type="entry name" value="Nucleotide-diphospho-sugar transferases"/>
    <property type="match status" value="1"/>
</dbReference>
<evidence type="ECO:0000313" key="9">
    <source>
        <dbReference type="Proteomes" id="UP000248606"/>
    </source>
</evidence>
<dbReference type="UniPathway" id="UPA00056">
    <property type="reaction ID" value="UER00093"/>
</dbReference>
<dbReference type="Gene3D" id="3.90.550.10">
    <property type="entry name" value="Spore Coat Polysaccharide Biosynthesis Protein SpsA, Chain A"/>
    <property type="match status" value="1"/>
</dbReference>
<keyword evidence="5 7" id="KW-0548">Nucleotidyltransferase</keyword>
<dbReference type="NCBIfam" id="TIGR00453">
    <property type="entry name" value="ispD"/>
    <property type="match status" value="1"/>
</dbReference>
<reference evidence="8 9" key="1">
    <citation type="submission" date="2017-08" db="EMBL/GenBank/DDBJ databases">
        <title>Infants hospitalized years apart are colonized by the same room-sourced microbial strains.</title>
        <authorList>
            <person name="Brooks B."/>
            <person name="Olm M.R."/>
            <person name="Firek B.A."/>
            <person name="Baker R."/>
            <person name="Thomas B.C."/>
            <person name="Morowitz M.J."/>
            <person name="Banfield J.F."/>
        </authorList>
    </citation>
    <scope>NUCLEOTIDE SEQUENCE [LARGE SCALE GENOMIC DNA]</scope>
    <source>
        <strain evidence="8">S2_006_000_R1_57</strain>
    </source>
</reference>
<comment type="function">
    <text evidence="7">Catalyzes the formation of 4-diphosphocytidyl-2-C-methyl-D-erythritol from CTP and 2-C-methyl-D-erythritol 4-phosphate (MEP).</text>
</comment>
<dbReference type="Pfam" id="PF01128">
    <property type="entry name" value="IspD"/>
    <property type="match status" value="1"/>
</dbReference>
<dbReference type="PANTHER" id="PTHR32125">
    <property type="entry name" value="2-C-METHYL-D-ERYTHRITOL 4-PHOSPHATE CYTIDYLYLTRANSFERASE, CHLOROPLASTIC"/>
    <property type="match status" value="1"/>
</dbReference>
<dbReference type="InterPro" id="IPR034683">
    <property type="entry name" value="IspD/TarI"/>
</dbReference>
<dbReference type="RefSeq" id="WP_290599175.1">
    <property type="nucleotide sequence ID" value="NZ_CAKZIO010000016.1"/>
</dbReference>
<evidence type="ECO:0000256" key="2">
    <source>
        <dbReference type="ARBA" id="ARBA00004787"/>
    </source>
</evidence>
<dbReference type="FunFam" id="3.90.550.10:FF:000003">
    <property type="entry name" value="2-C-methyl-D-erythritol 4-phosphate cytidylyltransferase"/>
    <property type="match status" value="1"/>
</dbReference>
<gene>
    <name evidence="7" type="primary">ispD</name>
    <name evidence="8" type="ORF">DI579_04720</name>
</gene>
<dbReference type="GO" id="GO:0050518">
    <property type="term" value="F:2-C-methyl-D-erythritol 4-phosphate cytidylyltransferase activity"/>
    <property type="evidence" value="ECO:0007669"/>
    <property type="project" value="UniProtKB-UniRule"/>
</dbReference>
<comment type="pathway">
    <text evidence="2 7">Isoprenoid biosynthesis; isopentenyl diphosphate biosynthesis via DXP pathway; isopentenyl diphosphate from 1-deoxy-D-xylulose 5-phosphate: step 2/6.</text>
</comment>
<dbReference type="PROSITE" id="PS01295">
    <property type="entry name" value="ISPD"/>
    <property type="match status" value="1"/>
</dbReference>
<sequence>MVESASDRKDGKVVAIVAAAGVGHRLGASLPKAFVTVGDHTLLEHALLRIDASHVVDEIIIMAAFDMCATAQEQAQGLNLATPVRVFPGGELRSDSIYEGLKYIMRDDPEETIGIVLVHDAARCFAPAELFSTVTERVRTIMSQNVAAGVVPALPVVDTIKMVDSSGNVLGTPDRTRLRRVQTPQGFDAKLLWTLHQEARKEGLSTTDDAALLEKFQFGVATVPGDEKALKITTPTDLRLAQFIMEEDAEG</sequence>
<comment type="similarity">
    <text evidence="3 7">Belongs to the IspD/TarI cytidylyltransferase family. IspD subfamily.</text>
</comment>
<dbReference type="GO" id="GO:0019288">
    <property type="term" value="P:isopentenyl diphosphate biosynthetic process, methylerythritol 4-phosphate pathway"/>
    <property type="evidence" value="ECO:0007669"/>
    <property type="project" value="UniProtKB-UniRule"/>
</dbReference>
<feature type="site" description="Transition state stabilizer" evidence="7">
    <location>
        <position position="32"/>
    </location>
</feature>
<feature type="site" description="Transition state stabilizer" evidence="7">
    <location>
        <position position="25"/>
    </location>
</feature>
<evidence type="ECO:0000256" key="1">
    <source>
        <dbReference type="ARBA" id="ARBA00001282"/>
    </source>
</evidence>
<dbReference type="PANTHER" id="PTHR32125:SF4">
    <property type="entry name" value="2-C-METHYL-D-ERYTHRITOL 4-PHOSPHATE CYTIDYLYLTRANSFERASE, CHLOROPLASTIC"/>
    <property type="match status" value="1"/>
</dbReference>
<dbReference type="InterPro" id="IPR001228">
    <property type="entry name" value="IspD"/>
</dbReference>